<protein>
    <submittedName>
        <fullName evidence="3">Uncharacterized protein</fullName>
    </submittedName>
</protein>
<proteinExistence type="predicted"/>
<evidence type="ECO:0000256" key="1">
    <source>
        <dbReference type="SAM" id="MobiDB-lite"/>
    </source>
</evidence>
<keyword evidence="2" id="KW-0732">Signal</keyword>
<evidence type="ECO:0000313" key="3">
    <source>
        <dbReference type="EMBL" id="RAI27915.1"/>
    </source>
</evidence>
<evidence type="ECO:0000313" key="4">
    <source>
        <dbReference type="Proteomes" id="UP000249299"/>
    </source>
</evidence>
<feature type="chain" id="PRO_5016413031" evidence="2">
    <location>
        <begin position="26"/>
        <end position="684"/>
    </location>
</feature>
<feature type="signal peptide" evidence="2">
    <location>
        <begin position="1"/>
        <end position="25"/>
    </location>
</feature>
<gene>
    <name evidence="3" type="ORF">CH339_08405</name>
</gene>
<dbReference type="AlphaFoldDB" id="A0A327JQE1"/>
<accession>A0A327JQE1</accession>
<feature type="region of interest" description="Disordered" evidence="1">
    <location>
        <begin position="224"/>
        <end position="243"/>
    </location>
</feature>
<keyword evidence="4" id="KW-1185">Reference proteome</keyword>
<dbReference type="RefSeq" id="WP_111433901.1">
    <property type="nucleotide sequence ID" value="NZ_JACIGG010000004.1"/>
</dbReference>
<comment type="caution">
    <text evidence="3">The sequence shown here is derived from an EMBL/GenBank/DDBJ whole genome shotgun (WGS) entry which is preliminary data.</text>
</comment>
<dbReference type="EMBL" id="NPEV01000013">
    <property type="protein sequence ID" value="RAI27915.1"/>
    <property type="molecule type" value="Genomic_DNA"/>
</dbReference>
<organism evidence="3 4">
    <name type="scientific">Rhodobium orientis</name>
    <dbReference type="NCBI Taxonomy" id="34017"/>
    <lineage>
        <taxon>Bacteria</taxon>
        <taxon>Pseudomonadati</taxon>
        <taxon>Pseudomonadota</taxon>
        <taxon>Alphaproteobacteria</taxon>
        <taxon>Hyphomicrobiales</taxon>
        <taxon>Rhodobiaceae</taxon>
        <taxon>Rhodobium</taxon>
    </lineage>
</organism>
<evidence type="ECO:0000256" key="2">
    <source>
        <dbReference type="SAM" id="SignalP"/>
    </source>
</evidence>
<dbReference type="OrthoDB" id="7824623at2"/>
<sequence>MTRTARRLSTGLVAVAALSWPIAAAADPIGIVEDFFSEARIAGAKTADHGPIDYDPGSGLVTVPDIVISWPVSLPFGKGGATFDIDIEAPSVEIRNLREVEDGFRMDAWHYADGTRMSFRFGVGDKLAHATSTLTGADAEDLFWPYMPSVQVDSNRPVSSYFPYLRWVSRFEYGRSVAAKLTVTQQQPDMAPQVTTYEDIESSGMKDGRIAYARIGRMVSVTTLPRPTSAQPHDTPGFDLEPPKEMRIETGAITYRGQNLKTPIDLLDPENYLFGETDPDLKTVLDESTVADTVVTVGDDVTFRISRQAFYGIKMRQPAESPFAFFDRAVRGEEPNEEEAAAFGFAVLGSIGIDRMSIDDIRLNAPGQVSGGVERIALRGLTPDGLEEFAVERAELDAGAQGRMAMKKSYLEGLVFPRAAAIQHLVAIGDKGNPPARAILDVIPMLSTAGIEDFSLDGPDGMSVSLERYKTEMRDHIAPIPTDWREQIVNFVLPVAAFRDEPQTQELLRSMGLDHIRSNGDFRLRWDEASKDLIVGPIILDMDGIASVRIDATIGGVPRFVFEDPEKAQAAMATLSVSAIRFELQNERMVQTALANFAEEQGISPVEARDRIIAELGQKLAMLQNPAFSEEVIAAATDFLNDPRTLTVVAKPDQPVPASQILGMAAMAPGALVKLLGVGVSTGN</sequence>
<reference evidence="3 4" key="1">
    <citation type="submission" date="2017-07" db="EMBL/GenBank/DDBJ databases">
        <title>Draft Genome Sequences of Select Purple Nonsulfur Bacteria.</title>
        <authorList>
            <person name="Lasarre B."/>
            <person name="Mckinlay J.B."/>
        </authorList>
    </citation>
    <scope>NUCLEOTIDE SEQUENCE [LARGE SCALE GENOMIC DNA]</scope>
    <source>
        <strain evidence="3 4">DSM 11290</strain>
    </source>
</reference>
<dbReference type="Proteomes" id="UP000249299">
    <property type="component" value="Unassembled WGS sequence"/>
</dbReference>
<name>A0A327JQE1_9HYPH</name>